<evidence type="ECO:0000313" key="9">
    <source>
        <dbReference type="Proteomes" id="UP000325577"/>
    </source>
</evidence>
<evidence type="ECO:0000256" key="3">
    <source>
        <dbReference type="ARBA" id="ARBA00013133"/>
    </source>
</evidence>
<dbReference type="Proteomes" id="UP000325577">
    <property type="component" value="Linkage Group LG8"/>
</dbReference>
<organism evidence="8 9">
    <name type="scientific">Nyssa sinensis</name>
    <dbReference type="NCBI Taxonomy" id="561372"/>
    <lineage>
        <taxon>Eukaryota</taxon>
        <taxon>Viridiplantae</taxon>
        <taxon>Streptophyta</taxon>
        <taxon>Embryophyta</taxon>
        <taxon>Tracheophyta</taxon>
        <taxon>Spermatophyta</taxon>
        <taxon>Magnoliopsida</taxon>
        <taxon>eudicotyledons</taxon>
        <taxon>Gunneridae</taxon>
        <taxon>Pentapetalae</taxon>
        <taxon>asterids</taxon>
        <taxon>Cornales</taxon>
        <taxon>Nyssaceae</taxon>
        <taxon>Nyssa</taxon>
    </lineage>
</organism>
<dbReference type="AlphaFoldDB" id="A0A5J4ZIE4"/>
<dbReference type="InterPro" id="IPR011051">
    <property type="entry name" value="RmlC_Cupin_sf"/>
</dbReference>
<dbReference type="GO" id="GO:0017172">
    <property type="term" value="F:cysteine dioxygenase activity"/>
    <property type="evidence" value="ECO:0007669"/>
    <property type="project" value="UniProtKB-EC"/>
</dbReference>
<evidence type="ECO:0000256" key="1">
    <source>
        <dbReference type="ARBA" id="ARBA00001954"/>
    </source>
</evidence>
<gene>
    <name evidence="8" type="ORF">F0562_017565</name>
</gene>
<evidence type="ECO:0000256" key="2">
    <source>
        <dbReference type="ARBA" id="ARBA00006622"/>
    </source>
</evidence>
<protein>
    <recommendedName>
        <fullName evidence="3">cysteine dioxygenase</fullName>
        <ecNumber evidence="3">1.13.11.20</ecNumber>
    </recommendedName>
</protein>
<dbReference type="OrthoDB" id="271433at2759"/>
<reference evidence="8 9" key="1">
    <citation type="submission" date="2019-09" db="EMBL/GenBank/DDBJ databases">
        <title>A chromosome-level genome assembly of the Chinese tupelo Nyssa sinensis.</title>
        <authorList>
            <person name="Yang X."/>
            <person name="Kang M."/>
            <person name="Yang Y."/>
            <person name="Xiong H."/>
            <person name="Wang M."/>
            <person name="Zhang Z."/>
            <person name="Wang Z."/>
            <person name="Wu H."/>
            <person name="Ma T."/>
            <person name="Liu J."/>
            <person name="Xi Z."/>
        </authorList>
    </citation>
    <scope>NUCLEOTIDE SEQUENCE [LARGE SCALE GENOMIC DNA]</scope>
    <source>
        <strain evidence="8">J267</strain>
        <tissue evidence="8">Leaf</tissue>
    </source>
</reference>
<sequence length="325" mass="36030">MRNIVQKLFETCKEVFAIGEAGCVPPPADIERLRLVLDSVKLEDVNLTPSMPYFNRVENEDAPPITYLHIYECNKFLIGIFCLPPSGVIPLYNHPGMTVFSKLLFGTKHIKSYDWVTEIPSSMDENGNLLRDLAGQRPGTRLAKVHIDSDCTAPCKTSILSPATGGNMHCFRALTACAVLDVFGPLYSDSKGMHCAYYHDFPCTIFSVILSSSISKLNGSEMKSLIRYLGKWLKKYERFPQAGPCPKASSTLSLKACVWVPTLVDIVKCLGLVLDEHFSSLVLHPEFHEELRSVVGVVNSLALEARIYCSIANVIENLRTEVKGA</sequence>
<keyword evidence="6" id="KW-0408">Iron</keyword>
<dbReference type="InterPro" id="IPR014710">
    <property type="entry name" value="RmlC-like_jellyroll"/>
</dbReference>
<keyword evidence="4" id="KW-0479">Metal-binding</keyword>
<evidence type="ECO:0000256" key="6">
    <source>
        <dbReference type="ARBA" id="ARBA00023004"/>
    </source>
</evidence>
<dbReference type="Pfam" id="PF07847">
    <property type="entry name" value="PCO_ADO"/>
    <property type="match status" value="1"/>
</dbReference>
<comment type="similarity">
    <text evidence="2">Belongs to the cysteine dioxygenase family.</text>
</comment>
<dbReference type="EC" id="1.13.11.20" evidence="3"/>
<proteinExistence type="inferred from homology"/>
<keyword evidence="5" id="KW-0560">Oxidoreductase</keyword>
<name>A0A5J4ZIE4_9ASTE</name>
<dbReference type="CDD" id="cd20289">
    <property type="entry name" value="cupin_ADO"/>
    <property type="match status" value="1"/>
</dbReference>
<evidence type="ECO:0000256" key="7">
    <source>
        <dbReference type="ARBA" id="ARBA00024284"/>
    </source>
</evidence>
<comment type="catalytic activity">
    <reaction evidence="7">
        <text>L-cysteine + O2 = 3-sulfino-L-alanine + H(+)</text>
        <dbReference type="Rhea" id="RHEA:20441"/>
        <dbReference type="ChEBI" id="CHEBI:15378"/>
        <dbReference type="ChEBI" id="CHEBI:15379"/>
        <dbReference type="ChEBI" id="CHEBI:35235"/>
        <dbReference type="ChEBI" id="CHEBI:61085"/>
        <dbReference type="EC" id="1.13.11.20"/>
    </reaction>
    <physiologicalReaction direction="left-to-right" evidence="7">
        <dbReference type="Rhea" id="RHEA:20442"/>
    </physiologicalReaction>
</comment>
<dbReference type="GO" id="GO:0046872">
    <property type="term" value="F:metal ion binding"/>
    <property type="evidence" value="ECO:0007669"/>
    <property type="project" value="UniProtKB-KW"/>
</dbReference>
<comment type="cofactor">
    <cofactor evidence="1">
        <name>Fe(2+)</name>
        <dbReference type="ChEBI" id="CHEBI:29033"/>
    </cofactor>
</comment>
<dbReference type="GO" id="GO:0070483">
    <property type="term" value="P:detection of hypoxia"/>
    <property type="evidence" value="ECO:0007669"/>
    <property type="project" value="UniProtKB-ARBA"/>
</dbReference>
<accession>A0A5J4ZIE4</accession>
<evidence type="ECO:0000256" key="4">
    <source>
        <dbReference type="ARBA" id="ARBA00022723"/>
    </source>
</evidence>
<keyword evidence="9" id="KW-1185">Reference proteome</keyword>
<dbReference type="InterPro" id="IPR012864">
    <property type="entry name" value="PCO/ADO"/>
</dbReference>
<evidence type="ECO:0000256" key="5">
    <source>
        <dbReference type="ARBA" id="ARBA00023002"/>
    </source>
</evidence>
<dbReference type="SUPFAM" id="SSF51182">
    <property type="entry name" value="RmlC-like cupins"/>
    <property type="match status" value="1"/>
</dbReference>
<dbReference type="Gene3D" id="2.60.120.10">
    <property type="entry name" value="Jelly Rolls"/>
    <property type="match status" value="1"/>
</dbReference>
<dbReference type="EMBL" id="CM018051">
    <property type="protein sequence ID" value="KAA8517272.1"/>
    <property type="molecule type" value="Genomic_DNA"/>
</dbReference>
<dbReference type="PANTHER" id="PTHR22966">
    <property type="entry name" value="2-AMINOETHANETHIOL DIOXYGENASE"/>
    <property type="match status" value="1"/>
</dbReference>
<evidence type="ECO:0000313" key="8">
    <source>
        <dbReference type="EMBL" id="KAA8517272.1"/>
    </source>
</evidence>
<dbReference type="PANTHER" id="PTHR22966:SF50">
    <property type="entry name" value="CYSTEINE DIOXYGENASE"/>
    <property type="match status" value="1"/>
</dbReference>